<dbReference type="RefSeq" id="WP_259505222.1">
    <property type="nucleotide sequence ID" value="NZ_JANLCM010000001.1"/>
</dbReference>
<dbReference type="EMBL" id="JANLCM010000001">
    <property type="protein sequence ID" value="MCS5717170.1"/>
    <property type="molecule type" value="Genomic_DNA"/>
</dbReference>
<dbReference type="InterPro" id="IPR017583">
    <property type="entry name" value="Tagatose/fructose_Pkinase"/>
</dbReference>
<proteinExistence type="inferred from homology"/>
<dbReference type="GO" id="GO:0016301">
    <property type="term" value="F:kinase activity"/>
    <property type="evidence" value="ECO:0007669"/>
    <property type="project" value="UniProtKB-KW"/>
</dbReference>
<evidence type="ECO:0000313" key="8">
    <source>
        <dbReference type="EMBL" id="MCS5717170.1"/>
    </source>
</evidence>
<gene>
    <name evidence="8" type="ORF">N1027_03365</name>
</gene>
<organism evidence="8 9">
    <name type="scientific">Herbiconiux aconitum</name>
    <dbReference type="NCBI Taxonomy" id="2970913"/>
    <lineage>
        <taxon>Bacteria</taxon>
        <taxon>Bacillati</taxon>
        <taxon>Actinomycetota</taxon>
        <taxon>Actinomycetes</taxon>
        <taxon>Micrococcales</taxon>
        <taxon>Microbacteriaceae</taxon>
        <taxon>Herbiconiux</taxon>
    </lineage>
</organism>
<dbReference type="Pfam" id="PF00294">
    <property type="entry name" value="PfkB"/>
    <property type="match status" value="1"/>
</dbReference>
<dbReference type="PROSITE" id="PS00584">
    <property type="entry name" value="PFKB_KINASES_2"/>
    <property type="match status" value="1"/>
</dbReference>
<feature type="domain" description="Carbohydrate kinase PfkB" evidence="7">
    <location>
        <begin position="17"/>
        <end position="284"/>
    </location>
</feature>
<dbReference type="InterPro" id="IPR029056">
    <property type="entry name" value="Ribokinase-like"/>
</dbReference>
<sequence>MARVVVITPNPAIDVTYRVDVQRLGETVRVVDATRRAGGKGINVARVLHALGRPVMAVQPLGGASGGWIDDELAAAGIDTVSVPTGRETRTTVAVVDGRSHPTLYSEPGAALDDGVWRALESAIVEHCGPQDILVIAGSFPPATTALQVASLVAAGTSAGALVVVDASGEALVAAADAGADILKPNESELLEATGTSTLDAGLAALFARGAGCLVISRGSAGLIGASADGDRVAQDGVPGVSGNPTGAGDAATAGLVAALADGLPLPEALRCAAITGAAAVLAPIAGVIDPADLPRLAARLDGGSFPLALPTAYPPTPR</sequence>
<evidence type="ECO:0000313" key="9">
    <source>
        <dbReference type="Proteomes" id="UP001165584"/>
    </source>
</evidence>
<dbReference type="NCBIfam" id="TIGR03168">
    <property type="entry name" value="1-PFK"/>
    <property type="match status" value="1"/>
</dbReference>
<accession>A0ABT2GLS0</accession>
<name>A0ABT2GLS0_9MICO</name>
<dbReference type="EC" id="2.7.1.-" evidence="8"/>
<dbReference type="PANTHER" id="PTHR46566">
    <property type="entry name" value="1-PHOSPHOFRUCTOKINASE-RELATED"/>
    <property type="match status" value="1"/>
</dbReference>
<dbReference type="PIRSF" id="PIRSF000535">
    <property type="entry name" value="1PFK/6PFK/LacC"/>
    <property type="match status" value="1"/>
</dbReference>
<evidence type="ECO:0000256" key="3">
    <source>
        <dbReference type="ARBA" id="ARBA00022741"/>
    </source>
</evidence>
<keyword evidence="2 6" id="KW-0808">Transferase</keyword>
<dbReference type="Gene3D" id="3.40.1190.20">
    <property type="match status" value="1"/>
</dbReference>
<dbReference type="InterPro" id="IPR002173">
    <property type="entry name" value="Carboh/pur_kinase_PfkB_CS"/>
</dbReference>
<evidence type="ECO:0000256" key="2">
    <source>
        <dbReference type="ARBA" id="ARBA00022679"/>
    </source>
</evidence>
<protein>
    <submittedName>
        <fullName evidence="8">Hexose kinase</fullName>
        <ecNumber evidence="8">2.7.1.-</ecNumber>
    </submittedName>
</protein>
<dbReference type="SUPFAM" id="SSF53613">
    <property type="entry name" value="Ribokinase-like"/>
    <property type="match status" value="1"/>
</dbReference>
<dbReference type="Proteomes" id="UP001165584">
    <property type="component" value="Unassembled WGS sequence"/>
</dbReference>
<evidence type="ECO:0000256" key="6">
    <source>
        <dbReference type="PIRNR" id="PIRNR000535"/>
    </source>
</evidence>
<keyword evidence="9" id="KW-1185">Reference proteome</keyword>
<dbReference type="InterPro" id="IPR011611">
    <property type="entry name" value="PfkB_dom"/>
</dbReference>
<keyword evidence="5" id="KW-0067">ATP-binding</keyword>
<evidence type="ECO:0000256" key="5">
    <source>
        <dbReference type="ARBA" id="ARBA00022840"/>
    </source>
</evidence>
<keyword evidence="3" id="KW-0547">Nucleotide-binding</keyword>
<dbReference type="PROSITE" id="PS00583">
    <property type="entry name" value="PFKB_KINASES_1"/>
    <property type="match status" value="1"/>
</dbReference>
<evidence type="ECO:0000256" key="4">
    <source>
        <dbReference type="ARBA" id="ARBA00022777"/>
    </source>
</evidence>
<reference evidence="8" key="1">
    <citation type="submission" date="2022-08" db="EMBL/GenBank/DDBJ databases">
        <authorList>
            <person name="Deng Y."/>
            <person name="Han X.-F."/>
            <person name="Zhang Y.-Q."/>
        </authorList>
    </citation>
    <scope>NUCLEOTIDE SEQUENCE</scope>
    <source>
        <strain evidence="8">CPCC 205763</strain>
    </source>
</reference>
<evidence type="ECO:0000259" key="7">
    <source>
        <dbReference type="Pfam" id="PF00294"/>
    </source>
</evidence>
<evidence type="ECO:0000256" key="1">
    <source>
        <dbReference type="ARBA" id="ARBA00010688"/>
    </source>
</evidence>
<comment type="similarity">
    <text evidence="1">Belongs to the carbohydrate kinase PfkB family.</text>
</comment>
<dbReference type="PANTHER" id="PTHR46566:SF5">
    <property type="entry name" value="1-PHOSPHOFRUCTOKINASE"/>
    <property type="match status" value="1"/>
</dbReference>
<keyword evidence="4 8" id="KW-0418">Kinase</keyword>
<comment type="caution">
    <text evidence="8">The sequence shown here is derived from an EMBL/GenBank/DDBJ whole genome shotgun (WGS) entry which is preliminary data.</text>
</comment>